<keyword evidence="2" id="KW-1185">Reference proteome</keyword>
<sequence>MLKSYEVAIEGDRITWLGEKPNFQTTRAIIVIAEENKVNQIKRRSPSKAIAGKGRTLGDIVSPIVDEEDWECLK</sequence>
<proteinExistence type="predicted"/>
<gene>
    <name evidence="1" type="ORF">VB774_09925</name>
</gene>
<name>A0ABU5TI09_9CYAN</name>
<reference evidence="1 2" key="1">
    <citation type="submission" date="2023-12" db="EMBL/GenBank/DDBJ databases">
        <title>Baltic Sea Cyanobacteria.</title>
        <authorList>
            <person name="Delbaje E."/>
            <person name="Fewer D.P."/>
            <person name="Shishido T.K."/>
        </authorList>
    </citation>
    <scope>NUCLEOTIDE SEQUENCE [LARGE SCALE GENOMIC DNA]</scope>
    <source>
        <strain evidence="1 2">UHCC 0370</strain>
    </source>
</reference>
<dbReference type="EMBL" id="JAYGIE010000046">
    <property type="protein sequence ID" value="MEA5477937.1"/>
    <property type="molecule type" value="Genomic_DNA"/>
</dbReference>
<comment type="caution">
    <text evidence="1">The sequence shown here is derived from an EMBL/GenBank/DDBJ whole genome shotgun (WGS) entry which is preliminary data.</text>
</comment>
<evidence type="ECO:0000313" key="1">
    <source>
        <dbReference type="EMBL" id="MEA5477937.1"/>
    </source>
</evidence>
<protein>
    <submittedName>
        <fullName evidence="1">Uncharacterized protein</fullName>
    </submittedName>
</protein>
<organism evidence="1 2">
    <name type="scientific">Pseudanabaena galeata UHCC 0370</name>
    <dbReference type="NCBI Taxonomy" id="3110310"/>
    <lineage>
        <taxon>Bacteria</taxon>
        <taxon>Bacillati</taxon>
        <taxon>Cyanobacteriota</taxon>
        <taxon>Cyanophyceae</taxon>
        <taxon>Pseudanabaenales</taxon>
        <taxon>Pseudanabaenaceae</taxon>
        <taxon>Pseudanabaena</taxon>
    </lineage>
</organism>
<dbReference type="Proteomes" id="UP001301388">
    <property type="component" value="Unassembled WGS sequence"/>
</dbReference>
<dbReference type="RefSeq" id="WP_323261530.1">
    <property type="nucleotide sequence ID" value="NZ_JAYGIE010000046.1"/>
</dbReference>
<evidence type="ECO:0000313" key="2">
    <source>
        <dbReference type="Proteomes" id="UP001301388"/>
    </source>
</evidence>
<accession>A0ABU5TI09</accession>